<evidence type="ECO:0008006" key="3">
    <source>
        <dbReference type="Google" id="ProtNLM"/>
    </source>
</evidence>
<protein>
    <recommendedName>
        <fullName evidence="3">Bacteriocin-type signal sequence-containing protein</fullName>
    </recommendedName>
</protein>
<reference evidence="2" key="1">
    <citation type="submission" date="2016-10" db="EMBL/GenBank/DDBJ databases">
        <authorList>
            <person name="Varghese N."/>
            <person name="Submissions S."/>
        </authorList>
    </citation>
    <scope>NUCLEOTIDE SEQUENCE [LARGE SCALE GENOMIC DNA]</scope>
    <source>
        <strain evidence="2">DSM 25232 / NCIMB 14723 / 92V</strain>
    </source>
</reference>
<sequence length="52" mass="5650">MKKSLLNIGKTLSREELKQINGQSGGYYCPGGNSEPNAPRCPVPCFMGNCFL</sequence>
<accession>A0A1H7V9C4</accession>
<evidence type="ECO:0000313" key="2">
    <source>
        <dbReference type="Proteomes" id="UP000198521"/>
    </source>
</evidence>
<keyword evidence="2" id="KW-1185">Reference proteome</keyword>
<dbReference type="Proteomes" id="UP000198521">
    <property type="component" value="Unassembled WGS sequence"/>
</dbReference>
<name>A0A1H7V9C4_AQUAM</name>
<organism evidence="1 2">
    <name type="scientific">Aquimarina amphilecti</name>
    <dbReference type="NCBI Taxonomy" id="1038014"/>
    <lineage>
        <taxon>Bacteria</taxon>
        <taxon>Pseudomonadati</taxon>
        <taxon>Bacteroidota</taxon>
        <taxon>Flavobacteriia</taxon>
        <taxon>Flavobacteriales</taxon>
        <taxon>Flavobacteriaceae</taxon>
        <taxon>Aquimarina</taxon>
    </lineage>
</organism>
<gene>
    <name evidence="1" type="ORF">SAMN04487910_3989</name>
</gene>
<proteinExistence type="predicted"/>
<dbReference type="AlphaFoldDB" id="A0A1H7V9C4"/>
<dbReference type="EMBL" id="FOAB01000008">
    <property type="protein sequence ID" value="SEM05475.1"/>
    <property type="molecule type" value="Genomic_DNA"/>
</dbReference>
<evidence type="ECO:0000313" key="1">
    <source>
        <dbReference type="EMBL" id="SEM05475.1"/>
    </source>
</evidence>
<dbReference type="RefSeq" id="WP_170837134.1">
    <property type="nucleotide sequence ID" value="NZ_FOAB01000008.1"/>
</dbReference>